<evidence type="ECO:0000256" key="1">
    <source>
        <dbReference type="SAM" id="Phobius"/>
    </source>
</evidence>
<feature type="signal peptide" evidence="2">
    <location>
        <begin position="1"/>
        <end position="23"/>
    </location>
</feature>
<keyword evidence="5" id="KW-1185">Reference proteome</keyword>
<keyword evidence="1" id="KW-1133">Transmembrane helix</keyword>
<dbReference type="HOGENOM" id="CLU_2086804_0_0_1"/>
<feature type="chain" id="PRO_5014571601" evidence="2">
    <location>
        <begin position="24"/>
        <end position="117"/>
    </location>
</feature>
<keyword evidence="2" id="KW-0732">Signal</keyword>
<feature type="transmembrane region" description="Helical" evidence="1">
    <location>
        <begin position="29"/>
        <end position="47"/>
    </location>
</feature>
<dbReference type="Proteomes" id="UP000007062">
    <property type="component" value="Chromosome 2R"/>
</dbReference>
<reference evidence="4" key="6">
    <citation type="submission" date="2021-01" db="UniProtKB">
        <authorList>
            <consortium name="EnsemblMetazoa"/>
        </authorList>
    </citation>
    <scope>IDENTIFICATION</scope>
    <source>
        <strain evidence="4">PEST</strain>
    </source>
</reference>
<reference evidence="3 5" key="1">
    <citation type="journal article" date="2002" name="Science">
        <title>The genome sequence of the malaria mosquito Anopheles gambiae.</title>
        <authorList>
            <person name="Holt R.A."/>
            <person name="Subramanian G.M."/>
            <person name="Halpern A."/>
            <person name="Sutton G.G."/>
            <person name="Charlab R."/>
            <person name="Nusskern D.R."/>
            <person name="Wincker P."/>
            <person name="Clark A.G."/>
            <person name="Ribeiro J.M."/>
            <person name="Wides R."/>
            <person name="Salzberg S.L."/>
            <person name="Loftus B."/>
            <person name="Yandell M."/>
            <person name="Majoros W.H."/>
            <person name="Rusch D.B."/>
            <person name="Lai Z."/>
            <person name="Kraft C.L."/>
            <person name="Abril J.F."/>
            <person name="Anthouard V."/>
            <person name="Arensburger P."/>
            <person name="Atkinson P.W."/>
            <person name="Baden H."/>
            <person name="de Berardinis V."/>
            <person name="Baldwin D."/>
            <person name="Benes V."/>
            <person name="Biedler J."/>
            <person name="Blass C."/>
            <person name="Bolanos R."/>
            <person name="Boscus D."/>
            <person name="Barnstead M."/>
            <person name="Cai S."/>
            <person name="Center A."/>
            <person name="Chaturverdi K."/>
            <person name="Christophides G.K."/>
            <person name="Chrystal M.A."/>
            <person name="Clamp M."/>
            <person name="Cravchik A."/>
            <person name="Curwen V."/>
            <person name="Dana A."/>
            <person name="Delcher A."/>
            <person name="Dew I."/>
            <person name="Evans C.A."/>
            <person name="Flanigan M."/>
            <person name="Grundschober-Freimoser A."/>
            <person name="Friedli L."/>
            <person name="Gu Z."/>
            <person name="Guan P."/>
            <person name="Guigo R."/>
            <person name="Hillenmeyer M.E."/>
            <person name="Hladun S.L."/>
            <person name="Hogan J.R."/>
            <person name="Hong Y.S."/>
            <person name="Hoover J."/>
            <person name="Jaillon O."/>
            <person name="Ke Z."/>
            <person name="Kodira C."/>
            <person name="Kokoza E."/>
            <person name="Koutsos A."/>
            <person name="Letunic I."/>
            <person name="Levitsky A."/>
            <person name="Liang Y."/>
            <person name="Lin J.J."/>
            <person name="Lobo N.F."/>
            <person name="Lopez J.R."/>
            <person name="Malek J.A."/>
            <person name="McIntosh T.C."/>
            <person name="Meister S."/>
            <person name="Miller J."/>
            <person name="Mobarry C."/>
            <person name="Mongin E."/>
            <person name="Murphy S.D."/>
            <person name="O'Brochta D.A."/>
            <person name="Pfannkoch C."/>
            <person name="Qi R."/>
            <person name="Regier M.A."/>
            <person name="Remington K."/>
            <person name="Shao H."/>
            <person name="Sharakhova M.V."/>
            <person name="Sitter C.D."/>
            <person name="Shetty J."/>
            <person name="Smith T.J."/>
            <person name="Strong R."/>
            <person name="Sun J."/>
            <person name="Thomasova D."/>
            <person name="Ton L.Q."/>
            <person name="Topalis P."/>
            <person name="Tu Z."/>
            <person name="Unger M.F."/>
            <person name="Walenz B."/>
            <person name="Wang A."/>
            <person name="Wang J."/>
            <person name="Wang M."/>
            <person name="Wang X."/>
            <person name="Woodford K.J."/>
            <person name="Wortman J.R."/>
            <person name="Wu M."/>
            <person name="Yao A."/>
            <person name="Zdobnov E.M."/>
            <person name="Zhang H."/>
            <person name="Zhao Q."/>
            <person name="Zhao S."/>
            <person name="Zhu S.C."/>
            <person name="Zhimulev I."/>
            <person name="Coluzzi M."/>
            <person name="della Torre A."/>
            <person name="Roth C.W."/>
            <person name="Louis C."/>
            <person name="Kalush F."/>
            <person name="Mural R.J."/>
            <person name="Myers E.W."/>
            <person name="Adams M.D."/>
            <person name="Smith H.O."/>
            <person name="Broder S."/>
            <person name="Gardner M.J."/>
            <person name="Fraser C.M."/>
            <person name="Birney E."/>
            <person name="Bork P."/>
            <person name="Brey P.T."/>
            <person name="Venter J.C."/>
            <person name="Weissenbach J."/>
            <person name="Kafatos F.C."/>
            <person name="Collins F.H."/>
            <person name="Hoffman S.L."/>
        </authorList>
    </citation>
    <scope>NUCLEOTIDE SEQUENCE [LARGE SCALE GENOMIC DNA]</scope>
    <source>
        <strain evidence="3 5">PEST</strain>
    </source>
</reference>
<reference evidence="3 4" key="3">
    <citation type="journal article" date="2004" name="Trends Parasitol.">
        <title>The Anopheles gambiae genome: an update.</title>
        <authorList>
            <person name="Mongin E."/>
            <person name="Louis C."/>
            <person name="Holt R.A."/>
            <person name="Birney E."/>
            <person name="Collins F.H."/>
        </authorList>
    </citation>
    <scope>NUCLEOTIDE SEQUENCE</scope>
    <source>
        <strain evidence="3 4">PEST</strain>
    </source>
</reference>
<dbReference type="AlphaFoldDB" id="F5HMH5"/>
<organism evidence="3">
    <name type="scientific">Anopheles gambiae</name>
    <name type="common">African malaria mosquito</name>
    <dbReference type="NCBI Taxonomy" id="7165"/>
    <lineage>
        <taxon>Eukaryota</taxon>
        <taxon>Metazoa</taxon>
        <taxon>Ecdysozoa</taxon>
        <taxon>Arthropoda</taxon>
        <taxon>Hexapoda</taxon>
        <taxon>Insecta</taxon>
        <taxon>Pterygota</taxon>
        <taxon>Neoptera</taxon>
        <taxon>Endopterygota</taxon>
        <taxon>Diptera</taxon>
        <taxon>Nematocera</taxon>
        <taxon>Culicoidea</taxon>
        <taxon>Culicidae</taxon>
        <taxon>Anophelinae</taxon>
        <taxon>Anopheles</taxon>
    </lineage>
</organism>
<evidence type="ECO:0000256" key="2">
    <source>
        <dbReference type="SAM" id="SignalP"/>
    </source>
</evidence>
<sequence length="117" mass="13581">MPPRIFSLALSFAFLLSSSNVTTRSIASYINTSVFAFTFFFLFWWHIRVAWSLLFDLFPLSTAYYVLILFPLSFLATLYTFFFILLNVALLFCGSSFPFLPAFAFFRSLPQGLCWLF</sequence>
<evidence type="ECO:0000313" key="5">
    <source>
        <dbReference type="Proteomes" id="UP000007062"/>
    </source>
</evidence>
<accession>F5HMH5</accession>
<dbReference type="EnsemblMetazoa" id="AGAP013510-RA">
    <property type="protein sequence ID" value="AGAP013510-PA"/>
    <property type="gene ID" value="AGAP013510"/>
</dbReference>
<keyword evidence="1" id="KW-0812">Transmembrane</keyword>
<name>F5HMH5_ANOGA</name>
<feature type="transmembrane region" description="Helical" evidence="1">
    <location>
        <begin position="54"/>
        <end position="75"/>
    </location>
</feature>
<evidence type="ECO:0000313" key="4">
    <source>
        <dbReference type="EnsemblMetazoa" id="AGAP013510-PA"/>
    </source>
</evidence>
<gene>
    <name evidence="3" type="ORF">AgaP_AGAP013510</name>
</gene>
<dbReference type="PaxDb" id="7165-AGAP013510-PA"/>
<dbReference type="EMBL" id="AAAB01008987">
    <property type="protein sequence ID" value="EGK97497.1"/>
    <property type="molecule type" value="Genomic_DNA"/>
</dbReference>
<protein>
    <submittedName>
        <fullName evidence="3">AGAP013510-PA</fullName>
    </submittedName>
</protein>
<feature type="transmembrane region" description="Helical" evidence="1">
    <location>
        <begin position="81"/>
        <end position="106"/>
    </location>
</feature>
<proteinExistence type="predicted"/>
<reference evidence="3" key="5">
    <citation type="submission" date="2011-05" db="EMBL/GenBank/DDBJ databases">
        <authorList>
            <consortium name="VectorBase"/>
        </authorList>
    </citation>
    <scope>NUCLEOTIDE SEQUENCE</scope>
    <source>
        <strain evidence="3">PEST</strain>
    </source>
</reference>
<evidence type="ECO:0000313" key="3">
    <source>
        <dbReference type="EMBL" id="EGK97497.1"/>
    </source>
</evidence>
<keyword evidence="1" id="KW-0472">Membrane</keyword>
<reference evidence="3" key="2">
    <citation type="submission" date="2002-03" db="EMBL/GenBank/DDBJ databases">
        <authorList>
            <consortium name="The Anopheles Genome Sequencing Consortium"/>
        </authorList>
    </citation>
    <scope>NUCLEOTIDE SEQUENCE</scope>
    <source>
        <strain evidence="3">PEST</strain>
    </source>
</reference>
<reference evidence="3" key="4">
    <citation type="journal article" date="2007" name="Genome Biol.">
        <title>Update of the Anopheles gambiae PEST genome assembly.</title>
        <authorList>
            <person name="Sharakhova M.V."/>
            <person name="Hammond M.P."/>
            <person name="Lobo N.F."/>
            <person name="Krzywinski J."/>
            <person name="Unger M.F."/>
            <person name="Hillenmeyer M.E."/>
            <person name="Bruggner R.V."/>
            <person name="Birney E."/>
            <person name="Collins F.H."/>
        </authorList>
    </citation>
    <scope>NUCLEOTIDE SEQUENCE</scope>
    <source>
        <strain evidence="3">PEST</strain>
    </source>
</reference>
<dbReference type="VEuPathDB" id="VectorBase:AGAP013510"/>